<reference evidence="3 4" key="1">
    <citation type="submission" date="2019-11" db="EMBL/GenBank/DDBJ databases">
        <title>Epiphytic Pseudomonas syringae from cherry orchards.</title>
        <authorList>
            <person name="Hulin M.T."/>
        </authorList>
    </citation>
    <scope>NUCLEOTIDE SEQUENCE [LARGE SCALE GENOMIC DNA]</scope>
    <source>
        <strain evidence="3 4">PA-6-9F</strain>
    </source>
</reference>
<dbReference type="InterPro" id="IPR051534">
    <property type="entry name" value="CBASS_pafABC_assoc_protein"/>
</dbReference>
<organism evidence="3 4">
    <name type="scientific">Pseudomonas proteolytica</name>
    <dbReference type="NCBI Taxonomy" id="219574"/>
    <lineage>
        <taxon>Bacteria</taxon>
        <taxon>Pseudomonadati</taxon>
        <taxon>Pseudomonadota</taxon>
        <taxon>Gammaproteobacteria</taxon>
        <taxon>Pseudomonadales</taxon>
        <taxon>Pseudomonadaceae</taxon>
        <taxon>Pseudomonas</taxon>
    </lineage>
</organism>
<evidence type="ECO:0000259" key="1">
    <source>
        <dbReference type="Pfam" id="PF13280"/>
    </source>
</evidence>
<proteinExistence type="predicted"/>
<dbReference type="PANTHER" id="PTHR34580:SF1">
    <property type="entry name" value="PROTEIN PAFC"/>
    <property type="match status" value="1"/>
</dbReference>
<evidence type="ECO:0000313" key="4">
    <source>
        <dbReference type="Proteomes" id="UP000814172"/>
    </source>
</evidence>
<dbReference type="GeneID" id="55541259"/>
<sequence length="363" mass="40671">MINYHRRRTALRKILQRSGTSMKTADIHTALCKWFDDFSLHGKTTLRDLEALTETELVAVGEKGPDKKAKYWKSGRESFDLTLSPTEAMTLAAIFEHAQRFGFNAHTEQLGELREYAASEMTKHSARPLAWSQRITSGTRFTLLQPGKHDPAHLATIQAAILEDVSLEVTYLPRDAGGVECRYLLKPLALSYQDSNVYLSAYVEQEHWPAGYVPADQRGKYSSNGPRTLCALMLHRMLAVKTSWLDVPGPPHYDVNSLDAQKHLMTIHGEAPVPLKLRLSANLHNRLSENPLTDDQVIVPQGDQHWDLSCSLYDTQGLRLFLLSNAADIEVLAPATLRSHVHQTLLRAVTLYASNETAPKDTP</sequence>
<feature type="domain" description="WYL" evidence="1">
    <location>
        <begin position="153"/>
        <end position="204"/>
    </location>
</feature>
<dbReference type="AlphaFoldDB" id="A0AAW5AD34"/>
<protein>
    <submittedName>
        <fullName evidence="3">WYL domain-containing protein</fullName>
    </submittedName>
</protein>
<dbReference type="InterPro" id="IPR057727">
    <property type="entry name" value="WCX_dom"/>
</dbReference>
<accession>A0AAW5AD34</accession>
<dbReference type="InterPro" id="IPR026881">
    <property type="entry name" value="WYL_dom"/>
</dbReference>
<evidence type="ECO:0000313" key="3">
    <source>
        <dbReference type="EMBL" id="MCF5059757.1"/>
    </source>
</evidence>
<dbReference type="EMBL" id="WKEW01000102">
    <property type="protein sequence ID" value="MCF5059757.1"/>
    <property type="molecule type" value="Genomic_DNA"/>
</dbReference>
<gene>
    <name evidence="3" type="ORF">GIW75_22750</name>
</gene>
<evidence type="ECO:0000259" key="2">
    <source>
        <dbReference type="Pfam" id="PF25583"/>
    </source>
</evidence>
<comment type="caution">
    <text evidence="3">The sequence shown here is derived from an EMBL/GenBank/DDBJ whole genome shotgun (WGS) entry which is preliminary data.</text>
</comment>
<dbReference type="RefSeq" id="WP_092236494.1">
    <property type="nucleotide sequence ID" value="NZ_FNTR01000004.1"/>
</dbReference>
<dbReference type="Pfam" id="PF25583">
    <property type="entry name" value="WCX"/>
    <property type="match status" value="1"/>
</dbReference>
<dbReference type="Proteomes" id="UP000814172">
    <property type="component" value="Unassembled WGS sequence"/>
</dbReference>
<name>A0AAW5AD34_9PSED</name>
<feature type="domain" description="WCX" evidence="2">
    <location>
        <begin position="272"/>
        <end position="348"/>
    </location>
</feature>
<keyword evidence="4" id="KW-1185">Reference proteome</keyword>
<dbReference type="Pfam" id="PF13280">
    <property type="entry name" value="WYL"/>
    <property type="match status" value="1"/>
</dbReference>
<dbReference type="PANTHER" id="PTHR34580">
    <property type="match status" value="1"/>
</dbReference>